<dbReference type="CDD" id="cd12797">
    <property type="entry name" value="M23_peptidase"/>
    <property type="match status" value="1"/>
</dbReference>
<dbReference type="SUPFAM" id="SSF54106">
    <property type="entry name" value="LysM domain"/>
    <property type="match status" value="2"/>
</dbReference>
<evidence type="ECO:0000259" key="3">
    <source>
        <dbReference type="PROSITE" id="PS51782"/>
    </source>
</evidence>
<dbReference type="Gene3D" id="3.10.350.10">
    <property type="entry name" value="LysM domain"/>
    <property type="match status" value="2"/>
</dbReference>
<dbReference type="InterPro" id="IPR050570">
    <property type="entry name" value="Cell_wall_metabolism_enzyme"/>
</dbReference>
<dbReference type="PROSITE" id="PS51782">
    <property type="entry name" value="LYSM"/>
    <property type="match status" value="2"/>
</dbReference>
<dbReference type="STRING" id="1801774.A3A05_02130"/>
<sequence>MVEIGGDGTIMRTLSKIFSSTLVFSLLLMGVFVPLRAQAGFFSAILGDEVYADTRPPDGQMENTLGVQSNKNTEKNSQNMALLQANVSSAPILKDKKTDKNGQKDEVLEFEDNGNINIESDNALVPSVSPLEAIGISPDTDFSSSDQISVYLVRKGDSISQIAEMFDVSVNTILLANDLKKGQKLVSGDVLFILPISGAEHTIAKGQTLKSIAKIYKVDADDIALYNGLAGDSKLSVGDKLMIPGGDSMDDEGGDKPAPNLSSSVAKDINYYLKNPIQNLFGYFINPVPTGHKTQGLHGPGHRGIDIGAPTGTPIYASAAGRVLAAKTGCKVGQRRCGGGYGNLVIIEHPNGTKTLSAHMSRLATRIGAQVAQGEIIGYVGNTGKSTGPHIHFEVFYAKNPGADWSWATNQIANN</sequence>
<accession>A0A1F6WV51</accession>
<reference evidence="4 5" key="1">
    <citation type="journal article" date="2016" name="Nat. Commun.">
        <title>Thousands of microbial genomes shed light on interconnected biogeochemical processes in an aquifer system.</title>
        <authorList>
            <person name="Anantharaman K."/>
            <person name="Brown C.T."/>
            <person name="Hug L.A."/>
            <person name="Sharon I."/>
            <person name="Castelle C.J."/>
            <person name="Probst A.J."/>
            <person name="Thomas B.C."/>
            <person name="Singh A."/>
            <person name="Wilkins M.J."/>
            <person name="Karaoz U."/>
            <person name="Brodie E.L."/>
            <person name="Williams K.H."/>
            <person name="Hubbard S.S."/>
            <person name="Banfield J.F."/>
        </authorList>
    </citation>
    <scope>NUCLEOTIDE SEQUENCE [LARGE SCALE GENOMIC DNA]</scope>
</reference>
<dbReference type="SMART" id="SM00257">
    <property type="entry name" value="LysM"/>
    <property type="match status" value="2"/>
</dbReference>
<dbReference type="AlphaFoldDB" id="A0A1F6WV51"/>
<keyword evidence="2" id="KW-0472">Membrane</keyword>
<evidence type="ECO:0000313" key="4">
    <source>
        <dbReference type="EMBL" id="OGI85762.1"/>
    </source>
</evidence>
<dbReference type="Proteomes" id="UP000176187">
    <property type="component" value="Unassembled WGS sequence"/>
</dbReference>
<evidence type="ECO:0000256" key="2">
    <source>
        <dbReference type="SAM" id="Phobius"/>
    </source>
</evidence>
<protein>
    <recommendedName>
        <fullName evidence="3">LysM domain-containing protein</fullName>
    </recommendedName>
</protein>
<evidence type="ECO:0000313" key="5">
    <source>
        <dbReference type="Proteomes" id="UP000176187"/>
    </source>
</evidence>
<keyword evidence="2" id="KW-1133">Transmembrane helix</keyword>
<dbReference type="PANTHER" id="PTHR21666">
    <property type="entry name" value="PEPTIDASE-RELATED"/>
    <property type="match status" value="1"/>
</dbReference>
<dbReference type="Pfam" id="PF01551">
    <property type="entry name" value="Peptidase_M23"/>
    <property type="match status" value="1"/>
</dbReference>
<dbReference type="EMBL" id="MFUY01000023">
    <property type="protein sequence ID" value="OGI85762.1"/>
    <property type="molecule type" value="Genomic_DNA"/>
</dbReference>
<proteinExistence type="predicted"/>
<feature type="transmembrane region" description="Helical" evidence="2">
    <location>
        <begin position="17"/>
        <end position="35"/>
    </location>
</feature>
<dbReference type="InterPro" id="IPR011055">
    <property type="entry name" value="Dup_hybrid_motif"/>
</dbReference>
<name>A0A1F6WV51_9BACT</name>
<dbReference type="PANTHER" id="PTHR21666:SF289">
    <property type="entry name" value="L-ALA--D-GLU ENDOPEPTIDASE"/>
    <property type="match status" value="1"/>
</dbReference>
<gene>
    <name evidence="4" type="ORF">A3A05_02130</name>
</gene>
<dbReference type="InterPro" id="IPR036779">
    <property type="entry name" value="LysM_dom_sf"/>
</dbReference>
<dbReference type="GO" id="GO:0004222">
    <property type="term" value="F:metalloendopeptidase activity"/>
    <property type="evidence" value="ECO:0007669"/>
    <property type="project" value="TreeGrafter"/>
</dbReference>
<organism evidence="4 5">
    <name type="scientific">Candidatus Nomurabacteria bacterium RIFCSPLOWO2_01_FULL_41_12</name>
    <dbReference type="NCBI Taxonomy" id="1801774"/>
    <lineage>
        <taxon>Bacteria</taxon>
        <taxon>Candidatus Nomuraibacteriota</taxon>
    </lineage>
</organism>
<keyword evidence="1" id="KW-0732">Signal</keyword>
<dbReference type="CDD" id="cd00118">
    <property type="entry name" value="LysM"/>
    <property type="match status" value="2"/>
</dbReference>
<dbReference type="SUPFAM" id="SSF51261">
    <property type="entry name" value="Duplicated hybrid motif"/>
    <property type="match status" value="1"/>
</dbReference>
<evidence type="ECO:0000256" key="1">
    <source>
        <dbReference type="ARBA" id="ARBA00022729"/>
    </source>
</evidence>
<feature type="domain" description="LysM" evidence="3">
    <location>
        <begin position="149"/>
        <end position="193"/>
    </location>
</feature>
<feature type="domain" description="LysM" evidence="3">
    <location>
        <begin position="199"/>
        <end position="243"/>
    </location>
</feature>
<keyword evidence="2" id="KW-0812">Transmembrane</keyword>
<dbReference type="InterPro" id="IPR018392">
    <property type="entry name" value="LysM"/>
</dbReference>
<dbReference type="InterPro" id="IPR016047">
    <property type="entry name" value="M23ase_b-sheet_dom"/>
</dbReference>
<dbReference type="Gene3D" id="2.70.70.10">
    <property type="entry name" value="Glucose Permease (Domain IIA)"/>
    <property type="match status" value="1"/>
</dbReference>
<comment type="caution">
    <text evidence="4">The sequence shown here is derived from an EMBL/GenBank/DDBJ whole genome shotgun (WGS) entry which is preliminary data.</text>
</comment>
<dbReference type="Pfam" id="PF01476">
    <property type="entry name" value="LysM"/>
    <property type="match status" value="2"/>
</dbReference>